<dbReference type="eggNOG" id="ENOG502RZGA">
    <property type="taxonomic scope" value="Eukaryota"/>
</dbReference>
<proteinExistence type="inferred from homology"/>
<keyword evidence="7" id="KW-1185">Reference proteome</keyword>
<evidence type="ECO:0000313" key="7">
    <source>
        <dbReference type="Proteomes" id="UP000008141"/>
    </source>
</evidence>
<dbReference type="Gene3D" id="2.30.110.10">
    <property type="entry name" value="Electron Transport, Fmn-binding Protein, Chain A"/>
    <property type="match status" value="1"/>
</dbReference>
<keyword evidence="3" id="KW-0288">FMN</keyword>
<keyword evidence="2" id="KW-0285">Flavoprotein</keyword>
<dbReference type="PANTHER" id="PTHR33798:SF5">
    <property type="entry name" value="FLAVIN REDUCTASE LIKE DOMAIN-CONTAINING PROTEIN"/>
    <property type="match status" value="1"/>
</dbReference>
<dbReference type="Proteomes" id="UP000008141">
    <property type="component" value="Unassembled WGS sequence"/>
</dbReference>
<gene>
    <name evidence="6" type="ORF">CHLNCDRAFT_14085</name>
</gene>
<dbReference type="GeneID" id="17357120"/>
<sequence>GVGNLAPYSYFNVMAHNPPTVAIGCSTSRLRSHGKKDTLVNILETGQFVVNIMSEWFVEAANHCCGNFDYGEDEMVLSGLTALPSVRPPRVKESAVQMECELRHTHEVKDAGGKVTCVVVIGEVVLMHVHDGLVVDIEKYRPISRLGG</sequence>
<dbReference type="InterPro" id="IPR002563">
    <property type="entry name" value="Flavin_Rdtase-like_dom"/>
</dbReference>
<organism evidence="7">
    <name type="scientific">Chlorella variabilis</name>
    <name type="common">Green alga</name>
    <dbReference type="NCBI Taxonomy" id="554065"/>
    <lineage>
        <taxon>Eukaryota</taxon>
        <taxon>Viridiplantae</taxon>
        <taxon>Chlorophyta</taxon>
        <taxon>core chlorophytes</taxon>
        <taxon>Trebouxiophyceae</taxon>
        <taxon>Chlorellales</taxon>
        <taxon>Chlorellaceae</taxon>
        <taxon>Chlorella clade</taxon>
        <taxon>Chlorella</taxon>
    </lineage>
</organism>
<protein>
    <recommendedName>
        <fullName evidence="5">Flavin reductase like domain-containing protein</fullName>
    </recommendedName>
</protein>
<dbReference type="InParanoid" id="E1Z8Q7"/>
<dbReference type="KEGG" id="cvr:CHLNCDRAFT_14085"/>
<dbReference type="EMBL" id="GL433839">
    <property type="protein sequence ID" value="EFN57380.1"/>
    <property type="molecule type" value="Genomic_DNA"/>
</dbReference>
<evidence type="ECO:0000259" key="5">
    <source>
        <dbReference type="SMART" id="SM00903"/>
    </source>
</evidence>
<dbReference type="PANTHER" id="PTHR33798">
    <property type="entry name" value="FLAVOPROTEIN OXYGENASE"/>
    <property type="match status" value="1"/>
</dbReference>
<dbReference type="GO" id="GO:0010181">
    <property type="term" value="F:FMN binding"/>
    <property type="evidence" value="ECO:0007669"/>
    <property type="project" value="InterPro"/>
</dbReference>
<comment type="cofactor">
    <cofactor evidence="1">
        <name>FMN</name>
        <dbReference type="ChEBI" id="CHEBI:58210"/>
    </cofactor>
</comment>
<dbReference type="RefSeq" id="XP_005849482.1">
    <property type="nucleotide sequence ID" value="XM_005849420.1"/>
</dbReference>
<accession>E1Z8Q7</accession>
<name>E1Z8Q7_CHLVA</name>
<feature type="domain" description="Flavin reductase like" evidence="5">
    <location>
        <begin position="2"/>
        <end position="142"/>
    </location>
</feature>
<dbReference type="InterPro" id="IPR012349">
    <property type="entry name" value="Split_barrel_FMN-bd"/>
</dbReference>
<evidence type="ECO:0000256" key="1">
    <source>
        <dbReference type="ARBA" id="ARBA00001917"/>
    </source>
</evidence>
<evidence type="ECO:0000256" key="4">
    <source>
        <dbReference type="ARBA" id="ARBA00038054"/>
    </source>
</evidence>
<evidence type="ECO:0000256" key="2">
    <source>
        <dbReference type="ARBA" id="ARBA00022630"/>
    </source>
</evidence>
<comment type="similarity">
    <text evidence="4">Belongs to the flavoredoxin family.</text>
</comment>
<feature type="non-terminal residue" evidence="6">
    <location>
        <position position="148"/>
    </location>
</feature>
<dbReference type="SMART" id="SM00903">
    <property type="entry name" value="Flavin_Reduct"/>
    <property type="match status" value="1"/>
</dbReference>
<reference evidence="6 7" key="1">
    <citation type="journal article" date="2010" name="Plant Cell">
        <title>The Chlorella variabilis NC64A genome reveals adaptation to photosymbiosis, coevolution with viruses, and cryptic sex.</title>
        <authorList>
            <person name="Blanc G."/>
            <person name="Duncan G."/>
            <person name="Agarkova I."/>
            <person name="Borodovsky M."/>
            <person name="Gurnon J."/>
            <person name="Kuo A."/>
            <person name="Lindquist E."/>
            <person name="Lucas S."/>
            <person name="Pangilinan J."/>
            <person name="Polle J."/>
            <person name="Salamov A."/>
            <person name="Terry A."/>
            <person name="Yamada T."/>
            <person name="Dunigan D.D."/>
            <person name="Grigoriev I.V."/>
            <person name="Claverie J.M."/>
            <person name="Van Etten J.L."/>
        </authorList>
    </citation>
    <scope>NUCLEOTIDE SEQUENCE [LARGE SCALE GENOMIC DNA]</scope>
    <source>
        <strain evidence="6 7">NC64A</strain>
    </source>
</reference>
<dbReference type="SUPFAM" id="SSF50475">
    <property type="entry name" value="FMN-binding split barrel"/>
    <property type="match status" value="1"/>
</dbReference>
<dbReference type="OrthoDB" id="10250990at2759"/>
<feature type="non-terminal residue" evidence="6">
    <location>
        <position position="1"/>
    </location>
</feature>
<dbReference type="Pfam" id="PF01613">
    <property type="entry name" value="Flavin_Reduct"/>
    <property type="match status" value="1"/>
</dbReference>
<dbReference type="AlphaFoldDB" id="E1Z8Q7"/>
<evidence type="ECO:0000313" key="6">
    <source>
        <dbReference type="EMBL" id="EFN57380.1"/>
    </source>
</evidence>
<evidence type="ECO:0000256" key="3">
    <source>
        <dbReference type="ARBA" id="ARBA00022643"/>
    </source>
</evidence>